<keyword evidence="3" id="KW-1003">Cell membrane</keyword>
<keyword evidence="11" id="KW-1185">Reference proteome</keyword>
<feature type="transmembrane region" description="Helical" evidence="7">
    <location>
        <begin position="294"/>
        <end position="314"/>
    </location>
</feature>
<dbReference type="InterPro" id="IPR051393">
    <property type="entry name" value="ABC_transporter_permease"/>
</dbReference>
<sequence>MATTVTAPSSDSVSDARRGRAPRRRDVQGAGFTPWLFLAPYLVLFLAFVVAPIAYGFWISLHRYDYTLPNKPFVGLENYTDLVTPDSLTFDAFWNSMRATAIFTVFSVPLLLVVPLVIALTMNRKFPGRNLFRAVYFAPYVLGVAVVTVLWRYLLDSNIGPVNYYLGLLGLPDDTAWTTSTPAAWFALVGVTVWWTLGFNAVIYLAGLQDIPKELYEAAEMDGASRWQQLLNVTLPGLKPVLSFVTMTTIIASANMFGQSYLITKGAPGTETRTAIYQIAETGLRNYQMGSAAAMSYVLTLFLVLLSVLVFWLFRERQKPKGAAPWMLRQGRG</sequence>
<evidence type="ECO:0000256" key="8">
    <source>
        <dbReference type="SAM" id="MobiDB-lite"/>
    </source>
</evidence>
<feature type="region of interest" description="Disordered" evidence="8">
    <location>
        <begin position="1"/>
        <end position="22"/>
    </location>
</feature>
<evidence type="ECO:0000313" key="10">
    <source>
        <dbReference type="EMBL" id="MFD2093462.1"/>
    </source>
</evidence>
<comment type="caution">
    <text evidence="10">The sequence shown here is derived from an EMBL/GenBank/DDBJ whole genome shotgun (WGS) entry which is preliminary data.</text>
</comment>
<dbReference type="Pfam" id="PF00528">
    <property type="entry name" value="BPD_transp_1"/>
    <property type="match status" value="1"/>
</dbReference>
<dbReference type="SUPFAM" id="SSF161098">
    <property type="entry name" value="MetI-like"/>
    <property type="match status" value="1"/>
</dbReference>
<evidence type="ECO:0000256" key="5">
    <source>
        <dbReference type="ARBA" id="ARBA00022989"/>
    </source>
</evidence>
<evidence type="ECO:0000256" key="1">
    <source>
        <dbReference type="ARBA" id="ARBA00004651"/>
    </source>
</evidence>
<protein>
    <submittedName>
        <fullName evidence="10">Carbohydrate ABC transporter permease</fullName>
    </submittedName>
</protein>
<evidence type="ECO:0000256" key="7">
    <source>
        <dbReference type="RuleBase" id="RU363032"/>
    </source>
</evidence>
<evidence type="ECO:0000259" key="9">
    <source>
        <dbReference type="PROSITE" id="PS50928"/>
    </source>
</evidence>
<dbReference type="Gene3D" id="1.10.3720.10">
    <property type="entry name" value="MetI-like"/>
    <property type="match status" value="1"/>
</dbReference>
<feature type="transmembrane region" description="Helical" evidence="7">
    <location>
        <begin position="101"/>
        <end position="122"/>
    </location>
</feature>
<dbReference type="PROSITE" id="PS50928">
    <property type="entry name" value="ABC_TM1"/>
    <property type="match status" value="1"/>
</dbReference>
<dbReference type="InterPro" id="IPR035906">
    <property type="entry name" value="MetI-like_sf"/>
</dbReference>
<proteinExistence type="inferred from homology"/>
<accession>A0ABW4XEV8</accession>
<feature type="transmembrane region" description="Helical" evidence="7">
    <location>
        <begin position="134"/>
        <end position="154"/>
    </location>
</feature>
<dbReference type="PANTHER" id="PTHR30193">
    <property type="entry name" value="ABC TRANSPORTER PERMEASE PROTEIN"/>
    <property type="match status" value="1"/>
</dbReference>
<feature type="transmembrane region" description="Helical" evidence="7">
    <location>
        <begin position="183"/>
        <end position="206"/>
    </location>
</feature>
<keyword evidence="6 7" id="KW-0472">Membrane</keyword>
<dbReference type="PANTHER" id="PTHR30193:SF37">
    <property type="entry name" value="INNER MEMBRANE ABC TRANSPORTER PERMEASE PROTEIN YCJO"/>
    <property type="match status" value="1"/>
</dbReference>
<dbReference type="EMBL" id="JBHUHP010000019">
    <property type="protein sequence ID" value="MFD2093462.1"/>
    <property type="molecule type" value="Genomic_DNA"/>
</dbReference>
<feature type="domain" description="ABC transmembrane type-1" evidence="9">
    <location>
        <begin position="97"/>
        <end position="310"/>
    </location>
</feature>
<evidence type="ECO:0000256" key="4">
    <source>
        <dbReference type="ARBA" id="ARBA00022692"/>
    </source>
</evidence>
<dbReference type="Proteomes" id="UP001597402">
    <property type="component" value="Unassembled WGS sequence"/>
</dbReference>
<feature type="compositionally biased region" description="Polar residues" evidence="8">
    <location>
        <begin position="1"/>
        <end position="13"/>
    </location>
</feature>
<dbReference type="CDD" id="cd06261">
    <property type="entry name" value="TM_PBP2"/>
    <property type="match status" value="1"/>
</dbReference>
<organism evidence="10 11">
    <name type="scientific">Blastococcus deserti</name>
    <dbReference type="NCBI Taxonomy" id="2259033"/>
    <lineage>
        <taxon>Bacteria</taxon>
        <taxon>Bacillati</taxon>
        <taxon>Actinomycetota</taxon>
        <taxon>Actinomycetes</taxon>
        <taxon>Geodermatophilales</taxon>
        <taxon>Geodermatophilaceae</taxon>
        <taxon>Blastococcus</taxon>
    </lineage>
</organism>
<gene>
    <name evidence="10" type="ORF">ACFSHS_18035</name>
</gene>
<keyword evidence="5 7" id="KW-1133">Transmembrane helix</keyword>
<evidence type="ECO:0000256" key="6">
    <source>
        <dbReference type="ARBA" id="ARBA00023136"/>
    </source>
</evidence>
<name>A0ABW4XEV8_9ACTN</name>
<dbReference type="RefSeq" id="WP_376879040.1">
    <property type="nucleotide sequence ID" value="NZ_JBHUHP010000019.1"/>
</dbReference>
<comment type="similarity">
    <text evidence="7">Belongs to the binding-protein-dependent transport system permease family.</text>
</comment>
<evidence type="ECO:0000256" key="2">
    <source>
        <dbReference type="ARBA" id="ARBA00022448"/>
    </source>
</evidence>
<keyword evidence="2 7" id="KW-0813">Transport</keyword>
<dbReference type="InterPro" id="IPR000515">
    <property type="entry name" value="MetI-like"/>
</dbReference>
<evidence type="ECO:0000256" key="3">
    <source>
        <dbReference type="ARBA" id="ARBA00022475"/>
    </source>
</evidence>
<evidence type="ECO:0000313" key="11">
    <source>
        <dbReference type="Proteomes" id="UP001597402"/>
    </source>
</evidence>
<reference evidence="11" key="1">
    <citation type="journal article" date="2019" name="Int. J. Syst. Evol. Microbiol.">
        <title>The Global Catalogue of Microorganisms (GCM) 10K type strain sequencing project: providing services to taxonomists for standard genome sequencing and annotation.</title>
        <authorList>
            <consortium name="The Broad Institute Genomics Platform"/>
            <consortium name="The Broad Institute Genome Sequencing Center for Infectious Disease"/>
            <person name="Wu L."/>
            <person name="Ma J."/>
        </authorList>
    </citation>
    <scope>NUCLEOTIDE SEQUENCE [LARGE SCALE GENOMIC DNA]</scope>
    <source>
        <strain evidence="11">JCM 3338</strain>
    </source>
</reference>
<keyword evidence="4 7" id="KW-0812">Transmembrane</keyword>
<comment type="subcellular location">
    <subcellularLocation>
        <location evidence="1 7">Cell membrane</location>
        <topology evidence="1 7">Multi-pass membrane protein</topology>
    </subcellularLocation>
</comment>
<feature type="transmembrane region" description="Helical" evidence="7">
    <location>
        <begin position="32"/>
        <end position="58"/>
    </location>
</feature>
<feature type="transmembrane region" description="Helical" evidence="7">
    <location>
        <begin position="241"/>
        <end position="263"/>
    </location>
</feature>